<name>A0ABR2TQB2_9ROSI</name>
<reference evidence="1 2" key="1">
    <citation type="journal article" date="2024" name="G3 (Bethesda)">
        <title>Genome assembly of Hibiscus sabdariffa L. provides insights into metabolisms of medicinal natural products.</title>
        <authorList>
            <person name="Kim T."/>
        </authorList>
    </citation>
    <scope>NUCLEOTIDE SEQUENCE [LARGE SCALE GENOMIC DNA]</scope>
    <source>
        <strain evidence="1">TK-2024</strain>
        <tissue evidence="1">Old leaves</tissue>
    </source>
</reference>
<organism evidence="1 2">
    <name type="scientific">Hibiscus sabdariffa</name>
    <name type="common">roselle</name>
    <dbReference type="NCBI Taxonomy" id="183260"/>
    <lineage>
        <taxon>Eukaryota</taxon>
        <taxon>Viridiplantae</taxon>
        <taxon>Streptophyta</taxon>
        <taxon>Embryophyta</taxon>
        <taxon>Tracheophyta</taxon>
        <taxon>Spermatophyta</taxon>
        <taxon>Magnoliopsida</taxon>
        <taxon>eudicotyledons</taxon>
        <taxon>Gunneridae</taxon>
        <taxon>Pentapetalae</taxon>
        <taxon>rosids</taxon>
        <taxon>malvids</taxon>
        <taxon>Malvales</taxon>
        <taxon>Malvaceae</taxon>
        <taxon>Malvoideae</taxon>
        <taxon>Hibiscus</taxon>
    </lineage>
</organism>
<dbReference type="InterPro" id="IPR045287">
    <property type="entry name" value="PAB"/>
</dbReference>
<evidence type="ECO:0000313" key="1">
    <source>
        <dbReference type="EMBL" id="KAK9039658.1"/>
    </source>
</evidence>
<dbReference type="PANTHER" id="PTHR35115">
    <property type="entry name" value="CYCLIN DELTA-3"/>
    <property type="match status" value="1"/>
</dbReference>
<gene>
    <name evidence="1" type="ORF">V6N11_014854</name>
</gene>
<sequence>MNFTSLTKRVSLFNAYYELTSSTTWQLVAIKGPAWAFGGPGQTYKFSPWIHLVHFVYIWAFIGSFEKFLKICLSGHPARQVMAFSSQRASSLLLGHGRRIRFLCSSSSSSFPEHISFIKEVAATQPPQHLSQLLGILNARGESILSPGAKQGLMPLAIPLSKSSSGSVTALLRWPTAPAGMEMPVVEVCKHGVWLLAKNVDQFIHRILVEVDANSCQNRSDELFHAASDAGDKLYKKGDFSKSGITDIDVYLLRKVGLFPDVLERKVMQQFEKGDHVSALVTGEFYTRKKHFPGFARPFVFNAQVLLKVGRNLEAKDAARGALKSPWWTLGCKYHEVACIAEWEDEQIEYRTKKMTEDGRQEDLNKGKPPFQIALDEAAFLLDLASVEGTWDNSLGQIAECYKEAGLHDIARFLQYKD</sequence>
<keyword evidence="2" id="KW-1185">Reference proteome</keyword>
<evidence type="ECO:0008006" key="3">
    <source>
        <dbReference type="Google" id="ProtNLM"/>
    </source>
</evidence>
<dbReference type="EMBL" id="JBBPBN010000004">
    <property type="protein sequence ID" value="KAK9039658.1"/>
    <property type="molecule type" value="Genomic_DNA"/>
</dbReference>
<dbReference type="PANTHER" id="PTHR35115:SF7">
    <property type="entry name" value="CYCLIN DELTA-3"/>
    <property type="match status" value="1"/>
</dbReference>
<comment type="caution">
    <text evidence="1">The sequence shown here is derived from an EMBL/GenBank/DDBJ whole genome shotgun (WGS) entry which is preliminary data.</text>
</comment>
<evidence type="ECO:0000313" key="2">
    <source>
        <dbReference type="Proteomes" id="UP001396334"/>
    </source>
</evidence>
<proteinExistence type="predicted"/>
<protein>
    <recommendedName>
        <fullName evidence="3">Cyclin delta-3</fullName>
    </recommendedName>
</protein>
<dbReference type="Proteomes" id="UP001396334">
    <property type="component" value="Unassembled WGS sequence"/>
</dbReference>
<accession>A0ABR2TQB2</accession>